<reference evidence="1 2" key="1">
    <citation type="submission" date="2017-03" db="EMBL/GenBank/DDBJ databases">
        <title>An alternative strategy for trypanosome survival in the mammalian bloodstream revealed through genome and transcriptome analysis of the ubiquitous bovine parasite Trypanosoma (Megatrypanum) theileri.</title>
        <authorList>
            <person name="Kelly S."/>
            <person name="Ivens A."/>
            <person name="Mott A."/>
            <person name="O'Neill E."/>
            <person name="Emms D."/>
            <person name="Macleod O."/>
            <person name="Voorheis P."/>
            <person name="Matthews J."/>
            <person name="Matthews K."/>
            <person name="Carrington M."/>
        </authorList>
    </citation>
    <scope>NUCLEOTIDE SEQUENCE [LARGE SCALE GENOMIC DNA]</scope>
    <source>
        <strain evidence="1">Edinburgh</strain>
    </source>
</reference>
<evidence type="ECO:0000313" key="2">
    <source>
        <dbReference type="Proteomes" id="UP000192257"/>
    </source>
</evidence>
<gene>
    <name evidence="1" type="ORF">TM35_000021210</name>
</gene>
<accession>A0A1X0P7H7</accession>
<comment type="caution">
    <text evidence="1">The sequence shown here is derived from an EMBL/GenBank/DDBJ whole genome shotgun (WGS) entry which is preliminary data.</text>
</comment>
<dbReference type="RefSeq" id="XP_028886861.1">
    <property type="nucleotide sequence ID" value="XM_029021439.1"/>
</dbReference>
<dbReference type="OrthoDB" id="13601at2759"/>
<dbReference type="EMBL" id="NBCO01000002">
    <property type="protein sequence ID" value="ORC92795.1"/>
    <property type="molecule type" value="Genomic_DNA"/>
</dbReference>
<sequence>MPTEVQDPAPCAVEATLWRSCLKGFDYSPDRPQGACEHQRVGYYSCIKDWNIRQKGQYDYSQYNLVKECAGEAEKLHQCMMVSMFEVSGCQQAMAQLKRCAARHDPAIRKALAGDPALDSITNLDDEPQGIKRLWYRAIGKL</sequence>
<dbReference type="GeneID" id="39981219"/>
<name>A0A1X0P7H7_9TRYP</name>
<dbReference type="VEuPathDB" id="TriTrypDB:TM35_000021210"/>
<keyword evidence="2" id="KW-1185">Reference proteome</keyword>
<proteinExistence type="predicted"/>
<dbReference type="AlphaFoldDB" id="A0A1X0P7H7"/>
<organism evidence="1 2">
    <name type="scientific">Trypanosoma theileri</name>
    <dbReference type="NCBI Taxonomy" id="67003"/>
    <lineage>
        <taxon>Eukaryota</taxon>
        <taxon>Discoba</taxon>
        <taxon>Euglenozoa</taxon>
        <taxon>Kinetoplastea</taxon>
        <taxon>Metakinetoplastina</taxon>
        <taxon>Trypanosomatida</taxon>
        <taxon>Trypanosomatidae</taxon>
        <taxon>Trypanosoma</taxon>
    </lineage>
</organism>
<protein>
    <submittedName>
        <fullName evidence="1">Uncharacterized protein</fullName>
    </submittedName>
</protein>
<dbReference type="Proteomes" id="UP000192257">
    <property type="component" value="Unassembled WGS sequence"/>
</dbReference>
<evidence type="ECO:0000313" key="1">
    <source>
        <dbReference type="EMBL" id="ORC92795.1"/>
    </source>
</evidence>